<name>A0ABW2A818_9GAMM</name>
<protein>
    <submittedName>
        <fullName evidence="1">DUF6489 family protein</fullName>
    </submittedName>
</protein>
<sequence length="88" mass="9912">MKFKIDVEMTPEEFRQLLGLPDVAGLQQEMLDEIRQRMMAGAEGYDPMALFKQQLTGGFGSMDSLQQLMMNMMSQYKGAAKGPDKKSD</sequence>
<evidence type="ECO:0000313" key="1">
    <source>
        <dbReference type="EMBL" id="MFC6673545.1"/>
    </source>
</evidence>
<dbReference type="EMBL" id="JBHSWE010000001">
    <property type="protein sequence ID" value="MFC6673545.1"/>
    <property type="molecule type" value="Genomic_DNA"/>
</dbReference>
<dbReference type="Pfam" id="PF20099">
    <property type="entry name" value="DUF6489"/>
    <property type="match status" value="1"/>
</dbReference>
<comment type="caution">
    <text evidence="1">The sequence shown here is derived from an EMBL/GenBank/DDBJ whole genome shotgun (WGS) entry which is preliminary data.</text>
</comment>
<dbReference type="InterPro" id="IPR045502">
    <property type="entry name" value="DUF6489"/>
</dbReference>
<dbReference type="Proteomes" id="UP001596422">
    <property type="component" value="Unassembled WGS sequence"/>
</dbReference>
<accession>A0ABW2A818</accession>
<gene>
    <name evidence="1" type="ORF">ACFQDL_28235</name>
</gene>
<evidence type="ECO:0000313" key="2">
    <source>
        <dbReference type="Proteomes" id="UP001596422"/>
    </source>
</evidence>
<proteinExistence type="predicted"/>
<dbReference type="RefSeq" id="WP_379912007.1">
    <property type="nucleotide sequence ID" value="NZ_JBHSWE010000001.1"/>
</dbReference>
<keyword evidence="2" id="KW-1185">Reference proteome</keyword>
<organism evidence="1 2">
    <name type="scientific">Marinobacterium aestuariivivens</name>
    <dbReference type="NCBI Taxonomy" id="1698799"/>
    <lineage>
        <taxon>Bacteria</taxon>
        <taxon>Pseudomonadati</taxon>
        <taxon>Pseudomonadota</taxon>
        <taxon>Gammaproteobacteria</taxon>
        <taxon>Oceanospirillales</taxon>
        <taxon>Oceanospirillaceae</taxon>
        <taxon>Marinobacterium</taxon>
    </lineage>
</organism>
<reference evidence="2" key="1">
    <citation type="journal article" date="2019" name="Int. J. Syst. Evol. Microbiol.">
        <title>The Global Catalogue of Microorganisms (GCM) 10K type strain sequencing project: providing services to taxonomists for standard genome sequencing and annotation.</title>
        <authorList>
            <consortium name="The Broad Institute Genomics Platform"/>
            <consortium name="The Broad Institute Genome Sequencing Center for Infectious Disease"/>
            <person name="Wu L."/>
            <person name="Ma J."/>
        </authorList>
    </citation>
    <scope>NUCLEOTIDE SEQUENCE [LARGE SCALE GENOMIC DNA]</scope>
    <source>
        <strain evidence="2">NBRC 111756</strain>
    </source>
</reference>